<organism evidence="7 8">
    <name type="scientific">Rhizophlyctis rosea</name>
    <dbReference type="NCBI Taxonomy" id="64517"/>
    <lineage>
        <taxon>Eukaryota</taxon>
        <taxon>Fungi</taxon>
        <taxon>Fungi incertae sedis</taxon>
        <taxon>Chytridiomycota</taxon>
        <taxon>Chytridiomycota incertae sedis</taxon>
        <taxon>Chytridiomycetes</taxon>
        <taxon>Rhizophlyctidales</taxon>
        <taxon>Rhizophlyctidaceae</taxon>
        <taxon>Rhizophlyctis</taxon>
    </lineage>
</organism>
<evidence type="ECO:0000256" key="4">
    <source>
        <dbReference type="ARBA" id="ARBA00022989"/>
    </source>
</evidence>
<feature type="transmembrane region" description="Helical" evidence="6">
    <location>
        <begin position="193"/>
        <end position="212"/>
    </location>
</feature>
<keyword evidence="4 6" id="KW-1133">Transmembrane helix</keyword>
<evidence type="ECO:0000256" key="6">
    <source>
        <dbReference type="SAM" id="Phobius"/>
    </source>
</evidence>
<dbReference type="Proteomes" id="UP001212841">
    <property type="component" value="Unassembled WGS sequence"/>
</dbReference>
<evidence type="ECO:0008006" key="9">
    <source>
        <dbReference type="Google" id="ProtNLM"/>
    </source>
</evidence>
<dbReference type="PANTHER" id="PTHR10383">
    <property type="entry name" value="SERINE INCORPORATOR"/>
    <property type="match status" value="1"/>
</dbReference>
<sequence>MFNVQSSRDVRSYIQNGFWAWKLLAWVGLVAMAFFIPNGFFMGWGKYIDMPGAALFILIQIVLLIDFAYTFSENLLERYETTEDKSYLVALMFITFGALIGSIALTGVMYAYFGSSTCKLNQFYITFNLLLCLGVCVLSIWPKIQEANPKSGLAQAAMVTIYSTYLIASAITSEPVEDEENNLCNPVNEGSKTQTTTIVLGSLFTFLALAYSTSRAATQGAMLNKSDESSVPLVGSGDRIRSAVDSGALSSRALDGDDGESGGPADDEQDGVQYSYSFFHFIFVIAACYLAMLISNWNTVEKSVEGHHNKVVTTVGRSMGAVWVKVVSSWVVLVLYAWTLVAPIVLPDRDWS</sequence>
<evidence type="ECO:0000313" key="7">
    <source>
        <dbReference type="EMBL" id="KAJ3041385.1"/>
    </source>
</evidence>
<name>A0AAD5S3H5_9FUNG</name>
<evidence type="ECO:0000256" key="5">
    <source>
        <dbReference type="ARBA" id="ARBA00023136"/>
    </source>
</evidence>
<proteinExistence type="inferred from homology"/>
<feature type="transmembrane region" description="Helical" evidence="6">
    <location>
        <begin position="53"/>
        <end position="76"/>
    </location>
</feature>
<dbReference type="EMBL" id="JADGJD010001490">
    <property type="protein sequence ID" value="KAJ3041385.1"/>
    <property type="molecule type" value="Genomic_DNA"/>
</dbReference>
<feature type="transmembrane region" description="Helical" evidence="6">
    <location>
        <begin position="123"/>
        <end position="141"/>
    </location>
</feature>
<dbReference type="PANTHER" id="PTHR10383:SF9">
    <property type="entry name" value="SERINE INCORPORATOR, ISOFORM F"/>
    <property type="match status" value="1"/>
</dbReference>
<dbReference type="Pfam" id="PF03348">
    <property type="entry name" value="Serinc"/>
    <property type="match status" value="1"/>
</dbReference>
<evidence type="ECO:0000256" key="1">
    <source>
        <dbReference type="ARBA" id="ARBA00004141"/>
    </source>
</evidence>
<evidence type="ECO:0000256" key="2">
    <source>
        <dbReference type="ARBA" id="ARBA00006665"/>
    </source>
</evidence>
<feature type="transmembrane region" description="Helical" evidence="6">
    <location>
        <begin position="327"/>
        <end position="346"/>
    </location>
</feature>
<comment type="caution">
    <text evidence="7">The sequence shown here is derived from an EMBL/GenBank/DDBJ whole genome shotgun (WGS) entry which is preliminary data.</text>
</comment>
<evidence type="ECO:0000313" key="8">
    <source>
        <dbReference type="Proteomes" id="UP001212841"/>
    </source>
</evidence>
<keyword evidence="8" id="KW-1185">Reference proteome</keyword>
<feature type="transmembrane region" description="Helical" evidence="6">
    <location>
        <begin position="21"/>
        <end position="41"/>
    </location>
</feature>
<dbReference type="AlphaFoldDB" id="A0AAD5S3H5"/>
<protein>
    <recommendedName>
        <fullName evidence="9">Membrane protein TMS1</fullName>
    </recommendedName>
</protein>
<feature type="transmembrane region" description="Helical" evidence="6">
    <location>
        <begin position="278"/>
        <end position="297"/>
    </location>
</feature>
<dbReference type="GO" id="GO:0016020">
    <property type="term" value="C:membrane"/>
    <property type="evidence" value="ECO:0007669"/>
    <property type="project" value="UniProtKB-SubCell"/>
</dbReference>
<accession>A0AAD5S3H5</accession>
<keyword evidence="3 6" id="KW-0812">Transmembrane</keyword>
<comment type="similarity">
    <text evidence="2">Belongs to the TDE1 family.</text>
</comment>
<comment type="subcellular location">
    <subcellularLocation>
        <location evidence="1">Membrane</location>
        <topology evidence="1">Multi-pass membrane protein</topology>
    </subcellularLocation>
</comment>
<evidence type="ECO:0000256" key="3">
    <source>
        <dbReference type="ARBA" id="ARBA00022692"/>
    </source>
</evidence>
<keyword evidence="5 6" id="KW-0472">Membrane</keyword>
<gene>
    <name evidence="7" type="ORF">HK097_002283</name>
</gene>
<reference evidence="7" key="1">
    <citation type="submission" date="2020-05" db="EMBL/GenBank/DDBJ databases">
        <title>Phylogenomic resolution of chytrid fungi.</title>
        <authorList>
            <person name="Stajich J.E."/>
            <person name="Amses K."/>
            <person name="Simmons R."/>
            <person name="Seto K."/>
            <person name="Myers J."/>
            <person name="Bonds A."/>
            <person name="Quandt C.A."/>
            <person name="Barry K."/>
            <person name="Liu P."/>
            <person name="Grigoriev I."/>
            <person name="Longcore J.E."/>
            <person name="James T.Y."/>
        </authorList>
    </citation>
    <scope>NUCLEOTIDE SEQUENCE</scope>
    <source>
        <strain evidence="7">JEL0318</strain>
    </source>
</reference>
<feature type="transmembrane region" description="Helical" evidence="6">
    <location>
        <begin position="88"/>
        <end position="111"/>
    </location>
</feature>
<dbReference type="InterPro" id="IPR005016">
    <property type="entry name" value="TDE1/TMS"/>
</dbReference>